<comment type="caution">
    <text evidence="2">The sequence shown here is derived from an EMBL/GenBank/DDBJ whole genome shotgun (WGS) entry which is preliminary data.</text>
</comment>
<proteinExistence type="predicted"/>
<evidence type="ECO:0000313" key="3">
    <source>
        <dbReference type="Proteomes" id="UP000298030"/>
    </source>
</evidence>
<feature type="compositionally biased region" description="Pro residues" evidence="1">
    <location>
        <begin position="34"/>
        <end position="45"/>
    </location>
</feature>
<sequence length="312" mass="34523">MRVEPPPRAVATRALSRSGSVIKTSNEATSPSLSPSPIPSSPPTLSPEKMGSSAEEEENPSASATRGKRAASPLPSALWQEGPVVKKRKLDSSRTLPDMLPDPSSSKPSGHRQPTRHEERPEMSGRHQHYSKEKIESEHRRIVEGARMARAIPGKFTPQFYAFHLNMLKKYGVPPDYKPLDPPPGWTGDFVLPATQTQHRSSTPAPTLTLPPRTAHMAVTQVPLQGVGRTMFEEGRSPSQPGPLVGHKTQLIESFEPVEEEADRKMDWERSRQLAETFRSEIRLGKRPTLPKLLCTSMGESQSQTQSESQHE</sequence>
<gene>
    <name evidence="2" type="ORF">FA13DRAFT_1735333</name>
</gene>
<evidence type="ECO:0000313" key="2">
    <source>
        <dbReference type="EMBL" id="TEB28809.1"/>
    </source>
</evidence>
<feature type="compositionally biased region" description="Polar residues" evidence="1">
    <location>
        <begin position="15"/>
        <end position="28"/>
    </location>
</feature>
<evidence type="ECO:0000256" key="1">
    <source>
        <dbReference type="SAM" id="MobiDB-lite"/>
    </source>
</evidence>
<protein>
    <submittedName>
        <fullName evidence="2">Uncharacterized protein</fullName>
    </submittedName>
</protein>
<feature type="region of interest" description="Disordered" evidence="1">
    <location>
        <begin position="1"/>
        <end position="138"/>
    </location>
</feature>
<keyword evidence="3" id="KW-1185">Reference proteome</keyword>
<feature type="compositionally biased region" description="Basic and acidic residues" evidence="1">
    <location>
        <begin position="115"/>
        <end position="138"/>
    </location>
</feature>
<accession>A0A4Y7T5H0</accession>
<dbReference type="Proteomes" id="UP000298030">
    <property type="component" value="Unassembled WGS sequence"/>
</dbReference>
<dbReference type="EMBL" id="QPFP01000030">
    <property type="protein sequence ID" value="TEB28809.1"/>
    <property type="molecule type" value="Genomic_DNA"/>
</dbReference>
<reference evidence="2 3" key="1">
    <citation type="journal article" date="2019" name="Nat. Ecol. Evol.">
        <title>Megaphylogeny resolves global patterns of mushroom evolution.</title>
        <authorList>
            <person name="Varga T."/>
            <person name="Krizsan K."/>
            <person name="Foldi C."/>
            <person name="Dima B."/>
            <person name="Sanchez-Garcia M."/>
            <person name="Sanchez-Ramirez S."/>
            <person name="Szollosi G.J."/>
            <person name="Szarkandi J.G."/>
            <person name="Papp V."/>
            <person name="Albert L."/>
            <person name="Andreopoulos W."/>
            <person name="Angelini C."/>
            <person name="Antonin V."/>
            <person name="Barry K.W."/>
            <person name="Bougher N.L."/>
            <person name="Buchanan P."/>
            <person name="Buyck B."/>
            <person name="Bense V."/>
            <person name="Catcheside P."/>
            <person name="Chovatia M."/>
            <person name="Cooper J."/>
            <person name="Damon W."/>
            <person name="Desjardin D."/>
            <person name="Finy P."/>
            <person name="Geml J."/>
            <person name="Haridas S."/>
            <person name="Hughes K."/>
            <person name="Justo A."/>
            <person name="Karasinski D."/>
            <person name="Kautmanova I."/>
            <person name="Kiss B."/>
            <person name="Kocsube S."/>
            <person name="Kotiranta H."/>
            <person name="LaButti K.M."/>
            <person name="Lechner B.E."/>
            <person name="Liimatainen K."/>
            <person name="Lipzen A."/>
            <person name="Lukacs Z."/>
            <person name="Mihaltcheva S."/>
            <person name="Morgado L.N."/>
            <person name="Niskanen T."/>
            <person name="Noordeloos M.E."/>
            <person name="Ohm R.A."/>
            <person name="Ortiz-Santana B."/>
            <person name="Ovrebo C."/>
            <person name="Racz N."/>
            <person name="Riley R."/>
            <person name="Savchenko A."/>
            <person name="Shiryaev A."/>
            <person name="Soop K."/>
            <person name="Spirin V."/>
            <person name="Szebenyi C."/>
            <person name="Tomsovsky M."/>
            <person name="Tulloss R.E."/>
            <person name="Uehling J."/>
            <person name="Grigoriev I.V."/>
            <person name="Vagvolgyi C."/>
            <person name="Papp T."/>
            <person name="Martin F.M."/>
            <person name="Miettinen O."/>
            <person name="Hibbett D.S."/>
            <person name="Nagy L.G."/>
        </authorList>
    </citation>
    <scope>NUCLEOTIDE SEQUENCE [LARGE SCALE GENOMIC DNA]</scope>
    <source>
        <strain evidence="2 3">FP101781</strain>
    </source>
</reference>
<name>A0A4Y7T5H0_COPMI</name>
<organism evidence="2 3">
    <name type="scientific">Coprinellus micaceus</name>
    <name type="common">Glistening ink-cap mushroom</name>
    <name type="synonym">Coprinus micaceus</name>
    <dbReference type="NCBI Taxonomy" id="71717"/>
    <lineage>
        <taxon>Eukaryota</taxon>
        <taxon>Fungi</taxon>
        <taxon>Dikarya</taxon>
        <taxon>Basidiomycota</taxon>
        <taxon>Agaricomycotina</taxon>
        <taxon>Agaricomycetes</taxon>
        <taxon>Agaricomycetidae</taxon>
        <taxon>Agaricales</taxon>
        <taxon>Agaricineae</taxon>
        <taxon>Psathyrellaceae</taxon>
        <taxon>Coprinellus</taxon>
    </lineage>
</organism>
<dbReference type="AlphaFoldDB" id="A0A4Y7T5H0"/>